<accession>A0A8C4DY68</accession>
<dbReference type="GO" id="GO:0005576">
    <property type="term" value="C:extracellular region"/>
    <property type="evidence" value="ECO:0007669"/>
    <property type="project" value="UniProtKB-SubCell"/>
</dbReference>
<reference evidence="8" key="2">
    <citation type="submission" date="2025-09" db="UniProtKB">
        <authorList>
            <consortium name="Ensembl"/>
        </authorList>
    </citation>
    <scope>IDENTIFICATION</scope>
</reference>
<keyword evidence="7" id="KW-0732">Signal</keyword>
<dbReference type="GO" id="GO:0042742">
    <property type="term" value="P:defense response to bacterium"/>
    <property type="evidence" value="ECO:0007669"/>
    <property type="project" value="UniProtKB-KW"/>
</dbReference>
<comment type="similarity">
    <text evidence="2">Belongs to the pleurocidin family.</text>
</comment>
<dbReference type="Pfam" id="PF08107">
    <property type="entry name" value="Antimicrobial12"/>
    <property type="match status" value="1"/>
</dbReference>
<evidence type="ECO:0000256" key="4">
    <source>
        <dbReference type="ARBA" id="ARBA00022529"/>
    </source>
</evidence>
<name>A0A8C4DY68_DICLA</name>
<dbReference type="Proteomes" id="UP000694389">
    <property type="component" value="Unassembled WGS sequence"/>
</dbReference>
<keyword evidence="5" id="KW-0027">Amidation</keyword>
<keyword evidence="3" id="KW-0964">Secreted</keyword>
<keyword evidence="9" id="KW-1185">Reference proteome</keyword>
<feature type="chain" id="PRO_5035761577" evidence="7">
    <location>
        <begin position="23"/>
        <end position="73"/>
    </location>
</feature>
<dbReference type="InterPro" id="IPR012515">
    <property type="entry name" value="Antimicrobial12"/>
</dbReference>
<evidence type="ECO:0000256" key="5">
    <source>
        <dbReference type="ARBA" id="ARBA00022815"/>
    </source>
</evidence>
<sequence length="73" mass="8493">MKYVMIFLVLTLVVLMADPGESFKKRFKKGHLIKGAKYLFKGVDAALQGKSQLFKQLLSPQRDYNQEQPYNQR</sequence>
<protein>
    <submittedName>
        <fullName evidence="8">Uncharacterized protein</fullName>
    </submittedName>
</protein>
<evidence type="ECO:0000313" key="8">
    <source>
        <dbReference type="Ensembl" id="ENSDLAP00005008600.2"/>
    </source>
</evidence>
<dbReference type="AlphaFoldDB" id="A0A8C4DY68"/>
<evidence type="ECO:0000313" key="9">
    <source>
        <dbReference type="Proteomes" id="UP000694389"/>
    </source>
</evidence>
<evidence type="ECO:0000256" key="7">
    <source>
        <dbReference type="SAM" id="SignalP"/>
    </source>
</evidence>
<evidence type="ECO:0000256" key="6">
    <source>
        <dbReference type="ARBA" id="ARBA00023022"/>
    </source>
</evidence>
<proteinExistence type="inferred from homology"/>
<keyword evidence="6" id="KW-0044">Antibiotic</keyword>
<evidence type="ECO:0000256" key="2">
    <source>
        <dbReference type="ARBA" id="ARBA00007419"/>
    </source>
</evidence>
<feature type="signal peptide" evidence="7">
    <location>
        <begin position="1"/>
        <end position="22"/>
    </location>
</feature>
<evidence type="ECO:0000256" key="1">
    <source>
        <dbReference type="ARBA" id="ARBA00004613"/>
    </source>
</evidence>
<dbReference type="Ensembl" id="ENSDLAT00005009446.2">
    <property type="protein sequence ID" value="ENSDLAP00005008600.2"/>
    <property type="gene ID" value="ENSDLAG00005004593.2"/>
</dbReference>
<comment type="subcellular location">
    <subcellularLocation>
        <location evidence="1">Secreted</location>
    </subcellularLocation>
</comment>
<evidence type="ECO:0000256" key="3">
    <source>
        <dbReference type="ARBA" id="ARBA00022525"/>
    </source>
</evidence>
<keyword evidence="4" id="KW-0929">Antimicrobial</keyword>
<reference evidence="8" key="1">
    <citation type="submission" date="2025-08" db="UniProtKB">
        <authorList>
            <consortium name="Ensembl"/>
        </authorList>
    </citation>
    <scope>IDENTIFICATION</scope>
</reference>
<organism evidence="8 9">
    <name type="scientific">Dicentrarchus labrax</name>
    <name type="common">European seabass</name>
    <name type="synonym">Morone labrax</name>
    <dbReference type="NCBI Taxonomy" id="13489"/>
    <lineage>
        <taxon>Eukaryota</taxon>
        <taxon>Metazoa</taxon>
        <taxon>Chordata</taxon>
        <taxon>Craniata</taxon>
        <taxon>Vertebrata</taxon>
        <taxon>Euteleostomi</taxon>
        <taxon>Actinopterygii</taxon>
        <taxon>Neopterygii</taxon>
        <taxon>Teleostei</taxon>
        <taxon>Neoteleostei</taxon>
        <taxon>Acanthomorphata</taxon>
        <taxon>Eupercaria</taxon>
        <taxon>Moronidae</taxon>
        <taxon>Dicentrarchus</taxon>
    </lineage>
</organism>